<reference evidence="3 4" key="1">
    <citation type="journal article" date="2021" name="G3 (Bethesda)">
        <title>Improved contiguity of the threespine stickleback genome using long-read sequencing.</title>
        <authorList>
            <person name="Nath S."/>
            <person name="Shaw D.E."/>
            <person name="White M.A."/>
        </authorList>
    </citation>
    <scope>NUCLEOTIDE SEQUENCE [LARGE SCALE GENOMIC DNA]</scope>
    <source>
        <strain evidence="3 4">Lake Benthic</strain>
    </source>
</reference>
<dbReference type="InterPro" id="IPR009057">
    <property type="entry name" value="Homeodomain-like_sf"/>
</dbReference>
<feature type="domain" description="Sleeping Beauty transposase HTH" evidence="2">
    <location>
        <begin position="17"/>
        <end position="66"/>
    </location>
</feature>
<name>A0AAQ4Q9R9_GASAC</name>
<evidence type="ECO:0008006" key="5">
    <source>
        <dbReference type="Google" id="ProtNLM"/>
    </source>
</evidence>
<sequence>MKDTCSHTQSNRLQPLHKTRELCEDTRDTIVDLHKAGMGYRTTGKQLAEKETTVGTNIRKWNKFKMAVYLPQSGAPCRISPRGASMIMRKVRDQPRTTRQDLVNDLKRAGITVSKETISNTPTPSWIKILQRTQGPPAQASACPGLKFTNDHLDDAEEVWEKVMWLKDLETVCMEEWAKIPAAVCANLVENYRKGFCTKY</sequence>
<keyword evidence="4" id="KW-1185">Reference proteome</keyword>
<reference evidence="3" key="3">
    <citation type="submission" date="2025-09" db="UniProtKB">
        <authorList>
            <consortium name="Ensembl"/>
        </authorList>
    </citation>
    <scope>IDENTIFICATION</scope>
</reference>
<organism evidence="3 4">
    <name type="scientific">Gasterosteus aculeatus aculeatus</name>
    <name type="common">three-spined stickleback</name>
    <dbReference type="NCBI Taxonomy" id="481459"/>
    <lineage>
        <taxon>Eukaryota</taxon>
        <taxon>Metazoa</taxon>
        <taxon>Chordata</taxon>
        <taxon>Craniata</taxon>
        <taxon>Vertebrata</taxon>
        <taxon>Euteleostomi</taxon>
        <taxon>Actinopterygii</taxon>
        <taxon>Neopterygii</taxon>
        <taxon>Teleostei</taxon>
        <taxon>Neoteleostei</taxon>
        <taxon>Acanthomorphata</taxon>
        <taxon>Eupercaria</taxon>
        <taxon>Perciformes</taxon>
        <taxon>Cottioidei</taxon>
        <taxon>Gasterosteales</taxon>
        <taxon>Gasterosteidae</taxon>
        <taxon>Gasterosteus</taxon>
    </lineage>
</organism>
<evidence type="ECO:0000313" key="4">
    <source>
        <dbReference type="Proteomes" id="UP000007635"/>
    </source>
</evidence>
<dbReference type="Ensembl" id="ENSGACT00000070101.1">
    <property type="protein sequence ID" value="ENSGACP00000046941.1"/>
    <property type="gene ID" value="ENSGACG00000023278.1"/>
</dbReference>
<evidence type="ECO:0000259" key="1">
    <source>
        <dbReference type="Pfam" id="PF01498"/>
    </source>
</evidence>
<evidence type="ECO:0000313" key="3">
    <source>
        <dbReference type="Ensembl" id="ENSGACP00000046941.1"/>
    </source>
</evidence>
<dbReference type="GO" id="GO:0003677">
    <property type="term" value="F:DNA binding"/>
    <property type="evidence" value="ECO:0007669"/>
    <property type="project" value="InterPro"/>
</dbReference>
<feature type="domain" description="Transposase Tc1-like" evidence="1">
    <location>
        <begin position="85"/>
        <end position="120"/>
    </location>
</feature>
<dbReference type="Proteomes" id="UP000007635">
    <property type="component" value="Chromosome XV"/>
</dbReference>
<dbReference type="GO" id="GO:0006313">
    <property type="term" value="P:DNA transposition"/>
    <property type="evidence" value="ECO:0007669"/>
    <property type="project" value="InterPro"/>
</dbReference>
<dbReference type="InterPro" id="IPR002492">
    <property type="entry name" value="Transposase_Tc1-like"/>
</dbReference>
<proteinExistence type="predicted"/>
<dbReference type="Gene3D" id="1.10.10.10">
    <property type="entry name" value="Winged helix-like DNA-binding domain superfamily/Winged helix DNA-binding domain"/>
    <property type="match status" value="1"/>
</dbReference>
<reference evidence="3" key="2">
    <citation type="submission" date="2025-08" db="UniProtKB">
        <authorList>
            <consortium name="Ensembl"/>
        </authorList>
    </citation>
    <scope>IDENTIFICATION</scope>
</reference>
<protein>
    <recommendedName>
        <fullName evidence="5">Transposase Tc1-like domain-containing protein</fullName>
    </recommendedName>
</protein>
<dbReference type="Pfam" id="PF25787">
    <property type="entry name" value="HTH_SB"/>
    <property type="match status" value="1"/>
</dbReference>
<evidence type="ECO:0000259" key="2">
    <source>
        <dbReference type="Pfam" id="PF25787"/>
    </source>
</evidence>
<dbReference type="SUPFAM" id="SSF46689">
    <property type="entry name" value="Homeodomain-like"/>
    <property type="match status" value="1"/>
</dbReference>
<dbReference type="AlphaFoldDB" id="A0AAQ4Q9R9"/>
<dbReference type="GO" id="GO:0015074">
    <property type="term" value="P:DNA integration"/>
    <property type="evidence" value="ECO:0007669"/>
    <property type="project" value="InterPro"/>
</dbReference>
<accession>A0AAQ4Q9R9</accession>
<dbReference type="InterPro" id="IPR057667">
    <property type="entry name" value="HTH_SB"/>
</dbReference>
<dbReference type="InterPro" id="IPR036388">
    <property type="entry name" value="WH-like_DNA-bd_sf"/>
</dbReference>
<dbReference type="GeneTree" id="ENSGT00970000193948"/>
<dbReference type="Pfam" id="PF01498">
    <property type="entry name" value="HTH_Tnp_Tc3_2"/>
    <property type="match status" value="1"/>
</dbReference>